<sequence length="147" mass="16267">MSRGSPSLPSPPSLPPLPHTHTQHNRSYIPSLIPPGVDPAKVDSKMFYSYIPNAVKTRKRTSQHQLSVLEDVFLTDKKPNGPRRRSLADELRMTPREVQALAPPSPPPSPFPSSVPPPSSFCCSLRPCRLPRRCGSRTGKVQEQQTP</sequence>
<feature type="region of interest" description="Disordered" evidence="5">
    <location>
        <begin position="1"/>
        <end position="35"/>
    </location>
</feature>
<dbReference type="GO" id="GO:0006357">
    <property type="term" value="P:regulation of transcription by RNA polymerase II"/>
    <property type="evidence" value="ECO:0007669"/>
    <property type="project" value="TreeGrafter"/>
</dbReference>
<dbReference type="AlphaFoldDB" id="W4K664"/>
<dbReference type="InterPro" id="IPR051000">
    <property type="entry name" value="Homeobox_DNA-bind_prot"/>
</dbReference>
<keyword evidence="3 4" id="KW-0539">Nucleus</keyword>
<dbReference type="SMART" id="SM00389">
    <property type="entry name" value="HOX"/>
    <property type="match status" value="1"/>
</dbReference>
<dbReference type="GO" id="GO:0005634">
    <property type="term" value="C:nucleus"/>
    <property type="evidence" value="ECO:0007669"/>
    <property type="project" value="UniProtKB-SubCell"/>
</dbReference>
<evidence type="ECO:0000313" key="7">
    <source>
        <dbReference type="EMBL" id="ETW80561.1"/>
    </source>
</evidence>
<evidence type="ECO:0000313" key="8">
    <source>
        <dbReference type="Proteomes" id="UP000030671"/>
    </source>
</evidence>
<dbReference type="OrthoDB" id="6159439at2759"/>
<dbReference type="GeneID" id="20670701"/>
<dbReference type="Pfam" id="PF00046">
    <property type="entry name" value="Homeodomain"/>
    <property type="match status" value="1"/>
</dbReference>
<feature type="compositionally biased region" description="Pro residues" evidence="5">
    <location>
        <begin position="103"/>
        <end position="116"/>
    </location>
</feature>
<dbReference type="KEGG" id="hir:HETIRDRAFT_320886"/>
<dbReference type="PROSITE" id="PS50071">
    <property type="entry name" value="HOMEOBOX_2"/>
    <property type="match status" value="1"/>
</dbReference>
<evidence type="ECO:0000256" key="3">
    <source>
        <dbReference type="PROSITE-ProRule" id="PRU00108"/>
    </source>
</evidence>
<keyword evidence="2 3" id="KW-0371">Homeobox</keyword>
<dbReference type="RefSeq" id="XP_009547294.1">
    <property type="nucleotide sequence ID" value="XM_009548999.1"/>
</dbReference>
<dbReference type="SUPFAM" id="SSF46689">
    <property type="entry name" value="Homeodomain-like"/>
    <property type="match status" value="1"/>
</dbReference>
<proteinExistence type="predicted"/>
<gene>
    <name evidence="7" type="ORF">HETIRDRAFT_320886</name>
</gene>
<evidence type="ECO:0000259" key="6">
    <source>
        <dbReference type="PROSITE" id="PS50071"/>
    </source>
</evidence>
<keyword evidence="1 3" id="KW-0238">DNA-binding</keyword>
<keyword evidence="8" id="KW-1185">Reference proteome</keyword>
<protein>
    <recommendedName>
        <fullName evidence="6">Homeobox domain-containing protein</fullName>
    </recommendedName>
</protein>
<dbReference type="Proteomes" id="UP000030671">
    <property type="component" value="Unassembled WGS sequence"/>
</dbReference>
<dbReference type="EMBL" id="KI925459">
    <property type="protein sequence ID" value="ETW80561.1"/>
    <property type="molecule type" value="Genomic_DNA"/>
</dbReference>
<dbReference type="GO" id="GO:0000978">
    <property type="term" value="F:RNA polymerase II cis-regulatory region sequence-specific DNA binding"/>
    <property type="evidence" value="ECO:0007669"/>
    <property type="project" value="TreeGrafter"/>
</dbReference>
<evidence type="ECO:0000256" key="2">
    <source>
        <dbReference type="ARBA" id="ARBA00023155"/>
    </source>
</evidence>
<dbReference type="HOGENOM" id="CLU_1768325_0_0_1"/>
<evidence type="ECO:0000256" key="5">
    <source>
        <dbReference type="SAM" id="MobiDB-lite"/>
    </source>
</evidence>
<name>W4K664_HETIT</name>
<organism evidence="7 8">
    <name type="scientific">Heterobasidion irregulare (strain TC 32-1)</name>
    <dbReference type="NCBI Taxonomy" id="747525"/>
    <lineage>
        <taxon>Eukaryota</taxon>
        <taxon>Fungi</taxon>
        <taxon>Dikarya</taxon>
        <taxon>Basidiomycota</taxon>
        <taxon>Agaricomycotina</taxon>
        <taxon>Agaricomycetes</taxon>
        <taxon>Russulales</taxon>
        <taxon>Bondarzewiaceae</taxon>
        <taxon>Heterobasidion</taxon>
        <taxon>Heterobasidion annosum species complex</taxon>
    </lineage>
</organism>
<dbReference type="PANTHER" id="PTHR24324">
    <property type="entry name" value="HOMEOBOX PROTEIN HHEX"/>
    <property type="match status" value="1"/>
</dbReference>
<evidence type="ECO:0000256" key="4">
    <source>
        <dbReference type="RuleBase" id="RU000682"/>
    </source>
</evidence>
<feature type="domain" description="Homeobox" evidence="6">
    <location>
        <begin position="52"/>
        <end position="99"/>
    </location>
</feature>
<feature type="DNA-binding region" description="Homeobox" evidence="3">
    <location>
        <begin position="54"/>
        <end position="100"/>
    </location>
</feature>
<feature type="compositionally biased region" description="Pro residues" evidence="5">
    <location>
        <begin position="8"/>
        <end position="18"/>
    </location>
</feature>
<accession>W4K664</accession>
<feature type="compositionally biased region" description="Basic and acidic residues" evidence="5">
    <location>
        <begin position="86"/>
        <end position="95"/>
    </location>
</feature>
<dbReference type="GO" id="GO:0030154">
    <property type="term" value="P:cell differentiation"/>
    <property type="evidence" value="ECO:0007669"/>
    <property type="project" value="TreeGrafter"/>
</dbReference>
<comment type="subcellular location">
    <subcellularLocation>
        <location evidence="3 4">Nucleus</location>
    </subcellularLocation>
</comment>
<dbReference type="InterPro" id="IPR009057">
    <property type="entry name" value="Homeodomain-like_sf"/>
</dbReference>
<dbReference type="Gene3D" id="1.10.10.60">
    <property type="entry name" value="Homeodomain-like"/>
    <property type="match status" value="1"/>
</dbReference>
<reference evidence="7 8" key="1">
    <citation type="journal article" date="2012" name="New Phytol.">
        <title>Insight into trade-off between wood decay and parasitism from the genome of a fungal forest pathogen.</title>
        <authorList>
            <person name="Olson A."/>
            <person name="Aerts A."/>
            <person name="Asiegbu F."/>
            <person name="Belbahri L."/>
            <person name="Bouzid O."/>
            <person name="Broberg A."/>
            <person name="Canback B."/>
            <person name="Coutinho P.M."/>
            <person name="Cullen D."/>
            <person name="Dalman K."/>
            <person name="Deflorio G."/>
            <person name="van Diepen L.T."/>
            <person name="Dunand C."/>
            <person name="Duplessis S."/>
            <person name="Durling M."/>
            <person name="Gonthier P."/>
            <person name="Grimwood J."/>
            <person name="Fossdal C.G."/>
            <person name="Hansson D."/>
            <person name="Henrissat B."/>
            <person name="Hietala A."/>
            <person name="Himmelstrand K."/>
            <person name="Hoffmeister D."/>
            <person name="Hogberg N."/>
            <person name="James T.Y."/>
            <person name="Karlsson M."/>
            <person name="Kohler A."/>
            <person name="Kues U."/>
            <person name="Lee Y.H."/>
            <person name="Lin Y.C."/>
            <person name="Lind M."/>
            <person name="Lindquist E."/>
            <person name="Lombard V."/>
            <person name="Lucas S."/>
            <person name="Lunden K."/>
            <person name="Morin E."/>
            <person name="Murat C."/>
            <person name="Park J."/>
            <person name="Raffaello T."/>
            <person name="Rouze P."/>
            <person name="Salamov A."/>
            <person name="Schmutz J."/>
            <person name="Solheim H."/>
            <person name="Stahlberg J."/>
            <person name="Velez H."/>
            <person name="de Vries R.P."/>
            <person name="Wiebenga A."/>
            <person name="Woodward S."/>
            <person name="Yakovlev I."/>
            <person name="Garbelotto M."/>
            <person name="Martin F."/>
            <person name="Grigoriev I.V."/>
            <person name="Stenlid J."/>
        </authorList>
    </citation>
    <scope>NUCLEOTIDE SEQUENCE [LARGE SCALE GENOMIC DNA]</scope>
    <source>
        <strain evidence="7 8">TC 32-1</strain>
    </source>
</reference>
<dbReference type="InterPro" id="IPR001356">
    <property type="entry name" value="HD"/>
</dbReference>
<dbReference type="PANTHER" id="PTHR24324:SF9">
    <property type="entry name" value="HOMEOBOX DOMAIN-CONTAINING PROTEIN"/>
    <property type="match status" value="1"/>
</dbReference>
<dbReference type="eggNOG" id="KOG0490">
    <property type="taxonomic scope" value="Eukaryota"/>
</dbReference>
<feature type="region of interest" description="Disordered" evidence="5">
    <location>
        <begin position="76"/>
        <end position="116"/>
    </location>
</feature>
<evidence type="ECO:0000256" key="1">
    <source>
        <dbReference type="ARBA" id="ARBA00023125"/>
    </source>
</evidence>
<dbReference type="InParanoid" id="W4K664"/>